<keyword evidence="4 7" id="KW-0430">Lectin</keyword>
<dbReference type="EC" id="2.4.1.-" evidence="7"/>
<comment type="caution">
    <text evidence="10">The sequence shown here is derived from an EMBL/GenBank/DDBJ whole genome shotgun (WGS) entry which is preliminary data.</text>
</comment>
<gene>
    <name evidence="10" type="primary">Galnt15</name>
    <name evidence="10" type="ORF">CALWIL_R07533</name>
</gene>
<evidence type="ECO:0000256" key="1">
    <source>
        <dbReference type="ARBA" id="ARBA00004323"/>
    </source>
</evidence>
<keyword evidence="6 7" id="KW-1015">Disulfide bond</keyword>
<dbReference type="Gene3D" id="2.80.10.50">
    <property type="match status" value="1"/>
</dbReference>
<comment type="similarity">
    <text evidence="7">Belongs to the glycosyltransferase 2 family. GalNAc-T subfamily.</text>
</comment>
<evidence type="ECO:0000256" key="2">
    <source>
        <dbReference type="ARBA" id="ARBA00004922"/>
    </source>
</evidence>
<evidence type="ECO:0000313" key="10">
    <source>
        <dbReference type="EMBL" id="NXY52763.1"/>
    </source>
</evidence>
<sequence length="650" mass="74251">MFLRKKCRYGSRKLQFLLLFLMLGFLLLMITTLNPPPSNQSKEGTFQPVEFNPREGYQMDFVETQEMLETQEESQQYYPLDGLSPFISLREDELIMAVVSPTGKRNHSKTRKGYRVVKHQSRRPEGKAEGDPESQPLSLPLQDGQGAAAGERPLGLETHGFNEVLSERIALRRDLPEVRHPLCLQQKYDSGLPTASVIICFHDEAWSTLLRTVHSIMDTAPKAFLKDIILVDDLSQQGPLKSALSEYISKLDGVKLIRSNKRLGVIRGRMLGAARASGDVLIFMDSHCECQKGWLEPLLARLSSNRNSVVSPVIDVIDWKTFQYYHSVGLHRGVFDWKLDFHWEPVPEHEEKVRQSPISPIRFLNHDLFVSCFECTCVQCSPLFRVLFDNSVLSSLPQANPRITLQSFFILTWLCGGSVEIIPCSRVGHVYRNHFPRAFSYEEAIVRNKIRIAETWLGSFKENFYKHDTVAFLISKVKTSPDCSERLQLQKRLGCRNFQWFVSNVYPELSQPGDTPRFSGKLYNTGVGFCADYRPGRATAEGSIELSPCSDSLTQHFEYNSMKEIRFGSAPLLCFDVRHRKIIPQNCTKETHNSNQHWDVQENGMIVHVLSGKCIEAAKSEDEKDLFLCACNKNANQVWQFEHSHGLRQR</sequence>
<dbReference type="FunFam" id="2.80.10.50:FF:000107">
    <property type="entry name" value="Polypeptide N-acetylgalactosaminyltransferase"/>
    <property type="match status" value="1"/>
</dbReference>
<organism evidence="10 11">
    <name type="scientific">Callaeas wilsoni</name>
    <name type="common">North Island kokako</name>
    <dbReference type="NCBI Taxonomy" id="1347786"/>
    <lineage>
        <taxon>Eukaryota</taxon>
        <taxon>Metazoa</taxon>
        <taxon>Chordata</taxon>
        <taxon>Craniata</taxon>
        <taxon>Vertebrata</taxon>
        <taxon>Euteleostomi</taxon>
        <taxon>Archelosauria</taxon>
        <taxon>Archosauria</taxon>
        <taxon>Dinosauria</taxon>
        <taxon>Saurischia</taxon>
        <taxon>Theropoda</taxon>
        <taxon>Coelurosauria</taxon>
        <taxon>Aves</taxon>
        <taxon>Neognathae</taxon>
        <taxon>Neoaves</taxon>
        <taxon>Telluraves</taxon>
        <taxon>Australaves</taxon>
        <taxon>Passeriformes</taxon>
        <taxon>Corvoidea</taxon>
        <taxon>Callaeidae</taxon>
        <taxon>Callaeas</taxon>
    </lineage>
</organism>
<proteinExistence type="inferred from homology"/>
<dbReference type="CDD" id="cd23442">
    <property type="entry name" value="beta-trefoil_Ricin_GALNT15"/>
    <property type="match status" value="1"/>
</dbReference>
<dbReference type="InterPro" id="IPR000772">
    <property type="entry name" value="Ricin_B_lectin"/>
</dbReference>
<feature type="compositionally biased region" description="Basic residues" evidence="8">
    <location>
        <begin position="104"/>
        <end position="121"/>
    </location>
</feature>
<comment type="pathway">
    <text evidence="2 7">Protein modification; protein glycosylation.</text>
</comment>
<evidence type="ECO:0000256" key="3">
    <source>
        <dbReference type="ARBA" id="ARBA00012644"/>
    </source>
</evidence>
<dbReference type="Proteomes" id="UP000576729">
    <property type="component" value="Unassembled WGS sequence"/>
</dbReference>
<evidence type="ECO:0000256" key="7">
    <source>
        <dbReference type="RuleBase" id="RU361242"/>
    </source>
</evidence>
<dbReference type="SUPFAM" id="SSF53448">
    <property type="entry name" value="Nucleotide-diphospho-sugar transferases"/>
    <property type="match status" value="1"/>
</dbReference>
<dbReference type="SMART" id="SM00458">
    <property type="entry name" value="RICIN"/>
    <property type="match status" value="1"/>
</dbReference>
<reference evidence="10 11" key="1">
    <citation type="submission" date="2019-09" db="EMBL/GenBank/DDBJ databases">
        <title>Bird 10,000 Genomes (B10K) Project - Family phase.</title>
        <authorList>
            <person name="Zhang G."/>
        </authorList>
    </citation>
    <scope>NUCLEOTIDE SEQUENCE [LARGE SCALE GENOMIC DNA]</scope>
    <source>
        <strain evidence="10">B10K-OTA-212792</strain>
        <tissue evidence="10">Blood</tissue>
    </source>
</reference>
<dbReference type="EMBL" id="VWPU01000571">
    <property type="protein sequence ID" value="NXY52763.1"/>
    <property type="molecule type" value="Genomic_DNA"/>
</dbReference>
<keyword evidence="7" id="KW-0464">Manganese</keyword>
<comment type="cofactor">
    <cofactor evidence="7">
        <name>Mn(2+)</name>
        <dbReference type="ChEBI" id="CHEBI:29035"/>
    </cofactor>
</comment>
<dbReference type="SUPFAM" id="SSF50370">
    <property type="entry name" value="Ricin B-like lectins"/>
    <property type="match status" value="1"/>
</dbReference>
<dbReference type="InterPro" id="IPR035992">
    <property type="entry name" value="Ricin_B-like_lectins"/>
</dbReference>
<evidence type="ECO:0000313" key="11">
    <source>
        <dbReference type="Proteomes" id="UP000576729"/>
    </source>
</evidence>
<dbReference type="Gene3D" id="3.90.550.10">
    <property type="entry name" value="Spore Coat Polysaccharide Biosynthesis Protein SpsA, Chain A"/>
    <property type="match status" value="2"/>
</dbReference>
<dbReference type="PANTHER" id="PTHR11675:SF36">
    <property type="entry name" value="POLYPEPTIDE N-ACETYLGALACTOSAMINYLTRANSFERASE 15"/>
    <property type="match status" value="1"/>
</dbReference>
<dbReference type="UniPathway" id="UPA00378"/>
<dbReference type="GO" id="GO:0004653">
    <property type="term" value="F:polypeptide N-acetylgalactosaminyltransferase activity"/>
    <property type="evidence" value="ECO:0007669"/>
    <property type="project" value="TreeGrafter"/>
</dbReference>
<comment type="subcellular location">
    <subcellularLocation>
        <location evidence="1 7">Golgi apparatus membrane</location>
        <topology evidence="1 7">Single-pass type II membrane protein</topology>
    </subcellularLocation>
</comment>
<dbReference type="PROSITE" id="PS50231">
    <property type="entry name" value="RICIN_B_LECTIN"/>
    <property type="match status" value="1"/>
</dbReference>
<evidence type="ECO:0000256" key="5">
    <source>
        <dbReference type="ARBA" id="ARBA00023034"/>
    </source>
</evidence>
<accession>A0A7L4KIJ0</accession>
<feature type="region of interest" description="Disordered" evidence="8">
    <location>
        <begin position="100"/>
        <end position="153"/>
    </location>
</feature>
<keyword evidence="7" id="KW-0328">Glycosyltransferase</keyword>
<keyword evidence="11" id="KW-1185">Reference proteome</keyword>
<keyword evidence="7 10" id="KW-0808">Transferase</keyword>
<evidence type="ECO:0000256" key="8">
    <source>
        <dbReference type="SAM" id="MobiDB-lite"/>
    </source>
</evidence>
<evidence type="ECO:0000256" key="6">
    <source>
        <dbReference type="ARBA" id="ARBA00023157"/>
    </source>
</evidence>
<feature type="non-terminal residue" evidence="10">
    <location>
        <position position="1"/>
    </location>
</feature>
<dbReference type="Pfam" id="PF00652">
    <property type="entry name" value="Ricin_B_lectin"/>
    <property type="match status" value="1"/>
</dbReference>
<dbReference type="PANTHER" id="PTHR11675">
    <property type="entry name" value="N-ACETYLGALACTOSAMINYLTRANSFERASE"/>
    <property type="match status" value="1"/>
</dbReference>
<dbReference type="Pfam" id="PF00535">
    <property type="entry name" value="Glycos_transf_2"/>
    <property type="match status" value="1"/>
</dbReference>
<name>A0A7L4KIJ0_9CORV</name>
<feature type="non-terminal residue" evidence="10">
    <location>
        <position position="650"/>
    </location>
</feature>
<dbReference type="AlphaFoldDB" id="A0A7L4KIJ0"/>
<dbReference type="InterPro" id="IPR001173">
    <property type="entry name" value="Glyco_trans_2-like"/>
</dbReference>
<evidence type="ECO:0000256" key="4">
    <source>
        <dbReference type="ARBA" id="ARBA00022734"/>
    </source>
</evidence>
<dbReference type="GO" id="GO:0030246">
    <property type="term" value="F:carbohydrate binding"/>
    <property type="evidence" value="ECO:0007669"/>
    <property type="project" value="UniProtKB-KW"/>
</dbReference>
<keyword evidence="5 7" id="KW-0333">Golgi apparatus</keyword>
<dbReference type="GO" id="GO:0000139">
    <property type="term" value="C:Golgi membrane"/>
    <property type="evidence" value="ECO:0007669"/>
    <property type="project" value="UniProtKB-SubCell"/>
</dbReference>
<dbReference type="GO" id="GO:0006493">
    <property type="term" value="P:protein O-linked glycosylation"/>
    <property type="evidence" value="ECO:0007669"/>
    <property type="project" value="TreeGrafter"/>
</dbReference>
<dbReference type="InterPro" id="IPR029044">
    <property type="entry name" value="Nucleotide-diphossugar_trans"/>
</dbReference>
<feature type="domain" description="Ricin B lectin" evidence="9">
    <location>
        <begin position="520"/>
        <end position="642"/>
    </location>
</feature>
<protein>
    <recommendedName>
        <fullName evidence="3 7">Polypeptide N-acetylgalactosaminyltransferase</fullName>
        <ecNumber evidence="7">2.4.1.-</ecNumber>
    </recommendedName>
    <alternativeName>
        <fullName evidence="7">Protein-UDP acetylgalactosaminyltransferase</fullName>
    </alternativeName>
</protein>
<evidence type="ECO:0000259" key="9">
    <source>
        <dbReference type="SMART" id="SM00458"/>
    </source>
</evidence>